<dbReference type="OrthoDB" id="409543at2759"/>
<protein>
    <recommendedName>
        <fullName evidence="2">Alpha 1,4-glycosyltransferase domain-containing protein</fullName>
    </recommendedName>
</protein>
<keyword evidence="1" id="KW-0472">Membrane</keyword>
<feature type="domain" description="Alpha 1,4-glycosyltransferase" evidence="2">
    <location>
        <begin position="493"/>
        <end position="623"/>
    </location>
</feature>
<dbReference type="STRING" id="981085.W9SE33"/>
<dbReference type="AlphaFoldDB" id="W9SE33"/>
<evidence type="ECO:0000259" key="2">
    <source>
        <dbReference type="Pfam" id="PF04572"/>
    </source>
</evidence>
<organism evidence="3 4">
    <name type="scientific">Morus notabilis</name>
    <dbReference type="NCBI Taxonomy" id="981085"/>
    <lineage>
        <taxon>Eukaryota</taxon>
        <taxon>Viridiplantae</taxon>
        <taxon>Streptophyta</taxon>
        <taxon>Embryophyta</taxon>
        <taxon>Tracheophyta</taxon>
        <taxon>Spermatophyta</taxon>
        <taxon>Magnoliopsida</taxon>
        <taxon>eudicotyledons</taxon>
        <taxon>Gunneridae</taxon>
        <taxon>Pentapetalae</taxon>
        <taxon>rosids</taxon>
        <taxon>fabids</taxon>
        <taxon>Rosales</taxon>
        <taxon>Moraceae</taxon>
        <taxon>Moreae</taxon>
        <taxon>Morus</taxon>
    </lineage>
</organism>
<evidence type="ECO:0000256" key="1">
    <source>
        <dbReference type="SAM" id="Phobius"/>
    </source>
</evidence>
<feature type="transmembrane region" description="Helical" evidence="1">
    <location>
        <begin position="20"/>
        <end position="41"/>
    </location>
</feature>
<accession>W9SE33</accession>
<gene>
    <name evidence="3" type="ORF">L484_018485</name>
</gene>
<dbReference type="InterPro" id="IPR007652">
    <property type="entry name" value="A1-4-GlycosylTfrase_dom"/>
</dbReference>
<dbReference type="InterPro" id="IPR007577">
    <property type="entry name" value="GlycoTrfase_DXD_sugar-bd_CS"/>
</dbReference>
<keyword evidence="1" id="KW-1133">Transmembrane helix</keyword>
<dbReference type="PANTHER" id="PTHR47213">
    <property type="entry name" value="OS07G0567300 PROTEIN"/>
    <property type="match status" value="1"/>
</dbReference>
<name>W9SE33_9ROSA</name>
<dbReference type="InterPro" id="IPR044789">
    <property type="entry name" value="Put_A1-4-GlycosylTfrase_plant"/>
</dbReference>
<keyword evidence="1" id="KW-0812">Transmembrane</keyword>
<evidence type="ECO:0000313" key="3">
    <source>
        <dbReference type="EMBL" id="EXC24771.1"/>
    </source>
</evidence>
<sequence>MTNRLLLRNLSLRSRRRPRYGAYACAAAAALLLLLSVSLLYSRLSHHNHSILLRRRIPDAVSVANPLISDDSQDEDAAVAVDDRIDELDDVVFEDSPRDDEPLEDDDEQIPDKNRLRVSGFFYDHVNGAIRRRFSHRSIDDWDDEYSGFSLGLVAEDQSKAAFGSDDVPVDETVRRKASEVVGIEDALMLKVGKRVSPLREGWGDWFDKKSDFFRRDRMFKSNLEILNPLNNPMLQDPDGIGVTSLTRGDKLVQKSLLNEFKRVPLLMKKPLGVVELPRTSLKSKVGENGNEIKKAERRTLDSNVVRRRSEFESYVYADGKRWGYYPGLQPHLSFSDFMDEFFRKGKCDLRVFMVWNSPPWMYSVRHQRGLESLLHHHPDACVVVFSETIELNFFNDSFVKDGYKVAVAMPNLDELLKHTPTHVFTSVWFEWRKTKYYATHYSELIRLSALYKYGGIYLDSDIIVLKSLSSLSNSVGMEDQDNGRSLNGAVMAFRRHSPFISECMKEFYMTYDDTRLRWNGADLLTRVATEFLRTERNTIREVELIMLHSSIFFPISSQNITSYFTTPTTEAENAQQDALLKKILNESLTFHFWNSVTSALIPEPDSLVTRLIDHTCIRCSDVL</sequence>
<dbReference type="PANTHER" id="PTHR47213:SF1">
    <property type="entry name" value="OS07G0567300 PROTEIN"/>
    <property type="match status" value="1"/>
</dbReference>
<dbReference type="InterPro" id="IPR029044">
    <property type="entry name" value="Nucleotide-diphossugar_trans"/>
</dbReference>
<dbReference type="Gene3D" id="3.90.550.20">
    <property type="match status" value="1"/>
</dbReference>
<dbReference type="eggNOG" id="KOG1928">
    <property type="taxonomic scope" value="Eukaryota"/>
</dbReference>
<proteinExistence type="predicted"/>
<dbReference type="EMBL" id="KE346034">
    <property type="protein sequence ID" value="EXC24771.1"/>
    <property type="molecule type" value="Genomic_DNA"/>
</dbReference>
<reference evidence="4" key="1">
    <citation type="submission" date="2013-01" db="EMBL/GenBank/DDBJ databases">
        <title>Draft Genome Sequence of a Mulberry Tree, Morus notabilis C.K. Schneid.</title>
        <authorList>
            <person name="He N."/>
            <person name="Zhao S."/>
        </authorList>
    </citation>
    <scope>NUCLEOTIDE SEQUENCE</scope>
</reference>
<dbReference type="Pfam" id="PF04488">
    <property type="entry name" value="Gly_transf_sug"/>
    <property type="match status" value="1"/>
</dbReference>
<dbReference type="KEGG" id="mnt:21401454"/>
<dbReference type="Proteomes" id="UP000030645">
    <property type="component" value="Unassembled WGS sequence"/>
</dbReference>
<evidence type="ECO:0000313" key="4">
    <source>
        <dbReference type="Proteomes" id="UP000030645"/>
    </source>
</evidence>
<keyword evidence="4" id="KW-1185">Reference proteome</keyword>
<dbReference type="SUPFAM" id="SSF53448">
    <property type="entry name" value="Nucleotide-diphospho-sugar transferases"/>
    <property type="match status" value="1"/>
</dbReference>
<dbReference type="Pfam" id="PF04572">
    <property type="entry name" value="Gb3_synth"/>
    <property type="match status" value="1"/>
</dbReference>